<accession>A0A0V0IH79</accession>
<reference evidence="1" key="1">
    <citation type="submission" date="2015-12" db="EMBL/GenBank/DDBJ databases">
        <title>Gene expression during late stages of embryo sac development: a critical building block for successful pollen-pistil interactions.</title>
        <authorList>
            <person name="Liu Y."/>
            <person name="Joly V."/>
            <person name="Sabar M."/>
            <person name="Matton D.P."/>
        </authorList>
    </citation>
    <scope>NUCLEOTIDE SEQUENCE</scope>
</reference>
<sequence length="73" mass="8320">MNSIWILWSSSAYMVLCCSSMRVITTIIDQQVDIFDAKSFACTNRYHSLSLTPLLAPMVNYLQSLVIIQNVFL</sequence>
<protein>
    <submittedName>
        <fullName evidence="1">Putative ovule protein</fullName>
    </submittedName>
</protein>
<evidence type="ECO:0000313" key="1">
    <source>
        <dbReference type="EMBL" id="JAP32014.1"/>
    </source>
</evidence>
<name>A0A0V0IH79_SOLCH</name>
<dbReference type="AlphaFoldDB" id="A0A0V0IH79"/>
<dbReference type="EMBL" id="GEDG01006467">
    <property type="protein sequence ID" value="JAP32014.1"/>
    <property type="molecule type" value="Transcribed_RNA"/>
</dbReference>
<organism evidence="1">
    <name type="scientific">Solanum chacoense</name>
    <name type="common">Chaco potato</name>
    <dbReference type="NCBI Taxonomy" id="4108"/>
    <lineage>
        <taxon>Eukaryota</taxon>
        <taxon>Viridiplantae</taxon>
        <taxon>Streptophyta</taxon>
        <taxon>Embryophyta</taxon>
        <taxon>Tracheophyta</taxon>
        <taxon>Spermatophyta</taxon>
        <taxon>Magnoliopsida</taxon>
        <taxon>eudicotyledons</taxon>
        <taxon>Gunneridae</taxon>
        <taxon>Pentapetalae</taxon>
        <taxon>asterids</taxon>
        <taxon>lamiids</taxon>
        <taxon>Solanales</taxon>
        <taxon>Solanaceae</taxon>
        <taxon>Solanoideae</taxon>
        <taxon>Solaneae</taxon>
        <taxon>Solanum</taxon>
    </lineage>
</organism>
<proteinExistence type="predicted"/>